<keyword evidence="6 10" id="KW-0863">Zinc-finger</keyword>
<evidence type="ECO:0000256" key="10">
    <source>
        <dbReference type="PROSITE-ProRule" id="PRU00322"/>
    </source>
</evidence>
<dbReference type="InParanoid" id="T0QSC5"/>
<dbReference type="PANTHER" id="PTHR11254">
    <property type="entry name" value="HECT DOMAIN UBIQUITIN-PROTEIN LIGASE"/>
    <property type="match status" value="1"/>
</dbReference>
<evidence type="ECO:0000256" key="6">
    <source>
        <dbReference type="ARBA" id="ARBA00022771"/>
    </source>
</evidence>
<evidence type="ECO:0000313" key="15">
    <source>
        <dbReference type="Proteomes" id="UP000030762"/>
    </source>
</evidence>
<keyword evidence="7 9" id="KW-0833">Ubl conjugation pathway</keyword>
<dbReference type="STRING" id="1156394.T0QSC5"/>
<keyword evidence="11" id="KW-1133">Transmembrane helix</keyword>
<dbReference type="GO" id="GO:0008270">
    <property type="term" value="F:zinc ion binding"/>
    <property type="evidence" value="ECO:0007669"/>
    <property type="project" value="UniProtKB-KW"/>
</dbReference>
<keyword evidence="8" id="KW-0862">Zinc</keyword>
<dbReference type="GO" id="GO:0005737">
    <property type="term" value="C:cytoplasm"/>
    <property type="evidence" value="ECO:0007669"/>
    <property type="project" value="TreeGrafter"/>
</dbReference>
<dbReference type="OrthoDB" id="8068875at2759"/>
<keyword evidence="11" id="KW-0812">Transmembrane</keyword>
<evidence type="ECO:0000313" key="14">
    <source>
        <dbReference type="EMBL" id="EQC36895.1"/>
    </source>
</evidence>
<dbReference type="Gene3D" id="3.30.2160.10">
    <property type="entry name" value="Hect, E3 ligase catalytic domain"/>
    <property type="match status" value="1"/>
</dbReference>
<accession>T0QSC5</accession>
<dbReference type="VEuPathDB" id="FungiDB:SDRG_05724"/>
<dbReference type="PROSITE" id="PS01358">
    <property type="entry name" value="ZF_RANBP2_1"/>
    <property type="match status" value="1"/>
</dbReference>
<dbReference type="Gene3D" id="3.30.2410.10">
    <property type="entry name" value="Hect, E3 ligase catalytic domain"/>
    <property type="match status" value="1"/>
</dbReference>
<gene>
    <name evidence="14" type="ORF">SDRG_05724</name>
</gene>
<sequence>MRVVLPCTPTQFAFDKTADSTMDAQTSSEILFVLSIAVLFLCLGGLAKYCNRMSALDGHYPLHQPILSNFMPGLKRGDVEDLLLDVDRWECPVCAFLNVVDRPVCCLCGAKKDSRFVEPSTEIEHFNKSYRAELARQSSQTRLSKQRSNPSLLFRQASKNRMLTPSGNPRLSGFFTKTMVLPEDLTARQRSARMRKEWSRHVDIHGQPYWRRRCLDINHVPPAFVIHIDADDANDDGASALDTLRVKLMSPVLEDAESAVPTLESASQLSSKRLVYSPIEAVDASRLVTGDVLASGLWPSLHMLTKVPFTAKYAWFLHQVADLVLPYEIGYIQMRALRDRVFEEALENLLHLKSFELCAIVRLQFTEEKGLDAGAVQREWYMLVAQALLSPQAGLFVSANRDDHSYILNPNPAFPFTQSMSHNDACRAAGRFIGRALLDGQVLPLHLNPTLFKSILGTPLTIDDVESLDATVYKSLRYILETDRVEDLTLTFSVTACDAHGRVVEVDLVPNGSQLLVTDATKYEYVDRMVRHLLFERVEGPLLALVQGIHDILPAELLVPFDHKELELILCGLTDIDVADWKANTVLSTNLETVPVVTWFWDILDGLSGDEKARLLQFATGSARVPVQGFKGLTSYDGKICYFTLKGLPYVPGMYPVAHACYNRLDLPIYPKKELLEDAIKMLLLSDPTGFNIQ</sequence>
<dbReference type="CDD" id="cd00078">
    <property type="entry name" value="HECTc"/>
    <property type="match status" value="1"/>
</dbReference>
<dbReference type="Pfam" id="PF00632">
    <property type="entry name" value="HECT"/>
    <property type="match status" value="1"/>
</dbReference>
<dbReference type="SMART" id="SM00119">
    <property type="entry name" value="HECTc"/>
    <property type="match status" value="1"/>
</dbReference>
<dbReference type="GO" id="GO:0061630">
    <property type="term" value="F:ubiquitin protein ligase activity"/>
    <property type="evidence" value="ECO:0007669"/>
    <property type="project" value="UniProtKB-EC"/>
</dbReference>
<dbReference type="Proteomes" id="UP000030762">
    <property type="component" value="Unassembled WGS sequence"/>
</dbReference>
<dbReference type="EC" id="2.3.2.26" evidence="3"/>
<comment type="pathway">
    <text evidence="2">Protein modification; protein ubiquitination.</text>
</comment>
<dbReference type="InterPro" id="IPR035983">
    <property type="entry name" value="Hect_E3_ubiquitin_ligase"/>
</dbReference>
<dbReference type="SUPFAM" id="SSF56204">
    <property type="entry name" value="Hect, E3 ligase catalytic domain"/>
    <property type="match status" value="1"/>
</dbReference>
<evidence type="ECO:0000256" key="2">
    <source>
        <dbReference type="ARBA" id="ARBA00004906"/>
    </source>
</evidence>
<feature type="active site" description="Glycyl thioester intermediate" evidence="9">
    <location>
        <position position="661"/>
    </location>
</feature>
<dbReference type="GO" id="GO:0016567">
    <property type="term" value="P:protein ubiquitination"/>
    <property type="evidence" value="ECO:0007669"/>
    <property type="project" value="TreeGrafter"/>
</dbReference>
<organism evidence="14 15">
    <name type="scientific">Saprolegnia diclina (strain VS20)</name>
    <dbReference type="NCBI Taxonomy" id="1156394"/>
    <lineage>
        <taxon>Eukaryota</taxon>
        <taxon>Sar</taxon>
        <taxon>Stramenopiles</taxon>
        <taxon>Oomycota</taxon>
        <taxon>Saprolegniomycetes</taxon>
        <taxon>Saprolegniales</taxon>
        <taxon>Saprolegniaceae</taxon>
        <taxon>Saprolegnia</taxon>
    </lineage>
</organism>
<dbReference type="OMA" id="VADQMYA"/>
<evidence type="ECO:0000256" key="5">
    <source>
        <dbReference type="ARBA" id="ARBA00022723"/>
    </source>
</evidence>
<evidence type="ECO:0000259" key="13">
    <source>
        <dbReference type="PROSITE" id="PS50237"/>
    </source>
</evidence>
<keyword evidence="11" id="KW-0472">Membrane</keyword>
<evidence type="ECO:0000256" key="11">
    <source>
        <dbReference type="SAM" id="Phobius"/>
    </source>
</evidence>
<dbReference type="PANTHER" id="PTHR11254:SF440">
    <property type="entry name" value="E3 UBIQUITIN-PROTEIN LIGASE NEDD-4"/>
    <property type="match status" value="1"/>
</dbReference>
<dbReference type="AlphaFoldDB" id="T0QSC5"/>
<dbReference type="Gene3D" id="2.30.30.380">
    <property type="entry name" value="Zn-finger domain of Sec23/24"/>
    <property type="match status" value="1"/>
</dbReference>
<keyword evidence="15" id="KW-1185">Reference proteome</keyword>
<evidence type="ECO:0000256" key="9">
    <source>
        <dbReference type="PROSITE-ProRule" id="PRU00104"/>
    </source>
</evidence>
<dbReference type="FunFam" id="3.30.2410.10:FF:000009">
    <property type="entry name" value="Probable E3 ubiquitin-protein ligase HECTD2"/>
    <property type="match status" value="1"/>
</dbReference>
<dbReference type="PROSITE" id="PS50199">
    <property type="entry name" value="ZF_RANBP2_2"/>
    <property type="match status" value="1"/>
</dbReference>
<name>T0QSC5_SAPDV</name>
<keyword evidence="5" id="KW-0479">Metal-binding</keyword>
<evidence type="ECO:0000256" key="4">
    <source>
        <dbReference type="ARBA" id="ARBA00022679"/>
    </source>
</evidence>
<feature type="transmembrane region" description="Helical" evidence="11">
    <location>
        <begin position="30"/>
        <end position="50"/>
    </location>
</feature>
<keyword evidence="4" id="KW-0808">Transferase</keyword>
<dbReference type="eggNOG" id="KOG0940">
    <property type="taxonomic scope" value="Eukaryota"/>
</dbReference>
<dbReference type="GO" id="GO:0006511">
    <property type="term" value="P:ubiquitin-dependent protein catabolic process"/>
    <property type="evidence" value="ECO:0007669"/>
    <property type="project" value="TreeGrafter"/>
</dbReference>
<dbReference type="EMBL" id="JH767146">
    <property type="protein sequence ID" value="EQC36895.1"/>
    <property type="molecule type" value="Genomic_DNA"/>
</dbReference>
<reference evidence="14 15" key="1">
    <citation type="submission" date="2012-04" db="EMBL/GenBank/DDBJ databases">
        <title>The Genome Sequence of Saprolegnia declina VS20.</title>
        <authorList>
            <consortium name="The Broad Institute Genome Sequencing Platform"/>
            <person name="Russ C."/>
            <person name="Nusbaum C."/>
            <person name="Tyler B."/>
            <person name="van West P."/>
            <person name="Dieguez-Uribeondo J."/>
            <person name="de Bruijn I."/>
            <person name="Tripathy S."/>
            <person name="Jiang R."/>
            <person name="Young S.K."/>
            <person name="Zeng Q."/>
            <person name="Gargeya S."/>
            <person name="Fitzgerald M."/>
            <person name="Haas B."/>
            <person name="Abouelleil A."/>
            <person name="Alvarado L."/>
            <person name="Arachchi H.M."/>
            <person name="Berlin A."/>
            <person name="Chapman S.B."/>
            <person name="Goldberg J."/>
            <person name="Griggs A."/>
            <person name="Gujja S."/>
            <person name="Hansen M."/>
            <person name="Howarth C."/>
            <person name="Imamovic A."/>
            <person name="Larimer J."/>
            <person name="McCowen C."/>
            <person name="Montmayeur A."/>
            <person name="Murphy C."/>
            <person name="Neiman D."/>
            <person name="Pearson M."/>
            <person name="Priest M."/>
            <person name="Roberts A."/>
            <person name="Saif S."/>
            <person name="Shea T."/>
            <person name="Sisk P."/>
            <person name="Sykes S."/>
            <person name="Wortman J."/>
            <person name="Nusbaum C."/>
            <person name="Birren B."/>
        </authorList>
    </citation>
    <scope>NUCLEOTIDE SEQUENCE [LARGE SCALE GENOMIC DNA]</scope>
    <source>
        <strain evidence="14 15">VS20</strain>
    </source>
</reference>
<evidence type="ECO:0000256" key="1">
    <source>
        <dbReference type="ARBA" id="ARBA00000885"/>
    </source>
</evidence>
<protein>
    <recommendedName>
        <fullName evidence="3">HECT-type E3 ubiquitin transferase</fullName>
        <ecNumber evidence="3">2.3.2.26</ecNumber>
    </recommendedName>
</protein>
<proteinExistence type="predicted"/>
<feature type="domain" description="RanBP2-type" evidence="12">
    <location>
        <begin position="85"/>
        <end position="114"/>
    </location>
</feature>
<evidence type="ECO:0000256" key="3">
    <source>
        <dbReference type="ARBA" id="ARBA00012485"/>
    </source>
</evidence>
<dbReference type="RefSeq" id="XP_008609676.1">
    <property type="nucleotide sequence ID" value="XM_008611454.1"/>
</dbReference>
<evidence type="ECO:0000256" key="7">
    <source>
        <dbReference type="ARBA" id="ARBA00022786"/>
    </source>
</evidence>
<feature type="domain" description="HECT" evidence="13">
    <location>
        <begin position="348"/>
        <end position="694"/>
    </location>
</feature>
<dbReference type="InterPro" id="IPR001876">
    <property type="entry name" value="Znf_RanBP2"/>
</dbReference>
<dbReference type="Gene3D" id="3.90.1750.10">
    <property type="entry name" value="Hect, E3 ligase catalytic domains"/>
    <property type="match status" value="1"/>
</dbReference>
<dbReference type="InterPro" id="IPR000569">
    <property type="entry name" value="HECT_dom"/>
</dbReference>
<dbReference type="InterPro" id="IPR050409">
    <property type="entry name" value="E3_ubiq-protein_ligase"/>
</dbReference>
<dbReference type="GeneID" id="19946451"/>
<dbReference type="PROSITE" id="PS50237">
    <property type="entry name" value="HECT"/>
    <property type="match status" value="1"/>
</dbReference>
<comment type="catalytic activity">
    <reaction evidence="1">
        <text>S-ubiquitinyl-[E2 ubiquitin-conjugating enzyme]-L-cysteine + [acceptor protein]-L-lysine = [E2 ubiquitin-conjugating enzyme]-L-cysteine + N(6)-ubiquitinyl-[acceptor protein]-L-lysine.</text>
        <dbReference type="EC" id="2.3.2.26"/>
    </reaction>
</comment>
<evidence type="ECO:0000259" key="12">
    <source>
        <dbReference type="PROSITE" id="PS50199"/>
    </source>
</evidence>
<evidence type="ECO:0000256" key="8">
    <source>
        <dbReference type="ARBA" id="ARBA00022833"/>
    </source>
</evidence>